<comment type="cofactor">
    <cofactor evidence="1 9">
        <name>heme</name>
        <dbReference type="ChEBI" id="CHEBI:30413"/>
    </cofactor>
</comment>
<comment type="caution">
    <text evidence="11">The sequence shown here is derived from an EMBL/GenBank/DDBJ whole genome shotgun (WGS) entry which is preliminary data.</text>
</comment>
<comment type="subcellular location">
    <subcellularLocation>
        <location evidence="2">Endoplasmic reticulum membrane</location>
    </subcellularLocation>
</comment>
<dbReference type="InterPro" id="IPR002401">
    <property type="entry name" value="Cyt_P450_E_grp-I"/>
</dbReference>
<keyword evidence="6 9" id="KW-0408">Iron</keyword>
<dbReference type="InterPro" id="IPR017972">
    <property type="entry name" value="Cyt_P450_CS"/>
</dbReference>
<dbReference type="PRINTS" id="PR00463">
    <property type="entry name" value="EP450I"/>
</dbReference>
<evidence type="ECO:0000256" key="5">
    <source>
        <dbReference type="ARBA" id="ARBA00022824"/>
    </source>
</evidence>
<dbReference type="GO" id="GO:0005789">
    <property type="term" value="C:endoplasmic reticulum membrane"/>
    <property type="evidence" value="ECO:0007669"/>
    <property type="project" value="UniProtKB-SubCell"/>
</dbReference>
<reference evidence="11" key="2">
    <citation type="submission" date="2020-06" db="EMBL/GenBank/DDBJ databases">
        <authorList>
            <person name="Sheffer M."/>
        </authorList>
    </citation>
    <scope>NUCLEOTIDE SEQUENCE</scope>
</reference>
<evidence type="ECO:0000256" key="1">
    <source>
        <dbReference type="ARBA" id="ARBA00001971"/>
    </source>
</evidence>
<evidence type="ECO:0000256" key="7">
    <source>
        <dbReference type="ARBA" id="ARBA00023033"/>
    </source>
</evidence>
<organism evidence="11 12">
    <name type="scientific">Argiope bruennichi</name>
    <name type="common">Wasp spider</name>
    <name type="synonym">Aranea bruennichi</name>
    <dbReference type="NCBI Taxonomy" id="94029"/>
    <lineage>
        <taxon>Eukaryota</taxon>
        <taxon>Metazoa</taxon>
        <taxon>Ecdysozoa</taxon>
        <taxon>Arthropoda</taxon>
        <taxon>Chelicerata</taxon>
        <taxon>Arachnida</taxon>
        <taxon>Araneae</taxon>
        <taxon>Araneomorphae</taxon>
        <taxon>Entelegynae</taxon>
        <taxon>Araneoidea</taxon>
        <taxon>Araneidae</taxon>
        <taxon>Argiope</taxon>
    </lineage>
</organism>
<evidence type="ECO:0000313" key="11">
    <source>
        <dbReference type="EMBL" id="KAF8797235.1"/>
    </source>
</evidence>
<dbReference type="Pfam" id="PF00067">
    <property type="entry name" value="p450"/>
    <property type="match status" value="2"/>
</dbReference>
<keyword evidence="10" id="KW-0560">Oxidoreductase</keyword>
<dbReference type="GO" id="GO:0020037">
    <property type="term" value="F:heme binding"/>
    <property type="evidence" value="ECO:0007669"/>
    <property type="project" value="InterPro"/>
</dbReference>
<gene>
    <name evidence="11" type="ORF">HNY73_001520</name>
</gene>
<keyword evidence="7 10" id="KW-0503">Monooxygenase</keyword>
<dbReference type="Gene3D" id="1.10.630.10">
    <property type="entry name" value="Cytochrome P450"/>
    <property type="match status" value="1"/>
</dbReference>
<evidence type="ECO:0000256" key="6">
    <source>
        <dbReference type="ARBA" id="ARBA00023004"/>
    </source>
</evidence>
<dbReference type="PANTHER" id="PTHR24291">
    <property type="entry name" value="CYTOCHROME P450 FAMILY 4"/>
    <property type="match status" value="1"/>
</dbReference>
<feature type="binding site" description="axial binding residue" evidence="9">
    <location>
        <position position="298"/>
    </location>
    <ligand>
        <name>heme</name>
        <dbReference type="ChEBI" id="CHEBI:30413"/>
    </ligand>
    <ligandPart>
        <name>Fe</name>
        <dbReference type="ChEBI" id="CHEBI:18248"/>
    </ligandPart>
</feature>
<name>A0A8T0G3Y9_ARGBR</name>
<evidence type="ECO:0000256" key="2">
    <source>
        <dbReference type="ARBA" id="ARBA00004586"/>
    </source>
</evidence>
<protein>
    <submittedName>
        <fullName evidence="11">Cytochrome P450 4V2 like protein</fullName>
    </submittedName>
</protein>
<dbReference type="PRINTS" id="PR00385">
    <property type="entry name" value="P450"/>
</dbReference>
<dbReference type="AlphaFoldDB" id="A0A8T0G3Y9"/>
<evidence type="ECO:0000256" key="3">
    <source>
        <dbReference type="ARBA" id="ARBA00010617"/>
    </source>
</evidence>
<dbReference type="InterPro" id="IPR050196">
    <property type="entry name" value="Cytochrome_P450_Monoox"/>
</dbReference>
<evidence type="ECO:0000256" key="4">
    <source>
        <dbReference type="ARBA" id="ARBA00022617"/>
    </source>
</evidence>
<dbReference type="GO" id="GO:0005506">
    <property type="term" value="F:iron ion binding"/>
    <property type="evidence" value="ECO:0007669"/>
    <property type="project" value="InterPro"/>
</dbReference>
<dbReference type="SUPFAM" id="SSF48264">
    <property type="entry name" value="Cytochrome P450"/>
    <property type="match status" value="1"/>
</dbReference>
<dbReference type="PROSITE" id="PS00086">
    <property type="entry name" value="CYTOCHROME_P450"/>
    <property type="match status" value="1"/>
</dbReference>
<dbReference type="GO" id="GO:0016705">
    <property type="term" value="F:oxidoreductase activity, acting on paired donors, with incorporation or reduction of molecular oxygen"/>
    <property type="evidence" value="ECO:0007669"/>
    <property type="project" value="InterPro"/>
</dbReference>
<keyword evidence="9 10" id="KW-0479">Metal-binding</keyword>
<evidence type="ECO:0000256" key="8">
    <source>
        <dbReference type="ARBA" id="ARBA00023136"/>
    </source>
</evidence>
<dbReference type="InterPro" id="IPR001128">
    <property type="entry name" value="Cyt_P450"/>
</dbReference>
<evidence type="ECO:0000313" key="12">
    <source>
        <dbReference type="Proteomes" id="UP000807504"/>
    </source>
</evidence>
<sequence length="359" mass="41948">MENTKKTVNTLFHNDILRDFQETFNEHCQKLADFFQGETNKDFTYIDNYIKLASLDMICETMFGVAVKAFENEDSQYAKAGLKIGEIFMTRVYNFFLWPDFIFKRTKTGKDFFYHLKVIQDFTRSVSDPREKSRYLKNGEEGDKRKRKGLMDMLLERHMQFQDMTEEGIREEVDTFIMEGHDTIAISIIWTLFLLGHHPEVQAKLHEELDRTLGKDVGMPVSVDDLNNLTYLECIIKESNRIYTVVPIFGRQVNEDIDIYESVFPDPERFDPDRFLQENAANIPEYGFIPFSAGPRNCIGKVYAMMEMKTILCHIFRRFTVTSLDGKDKVLPVMHVTLNNSIPVRIRFRPRGSGSTKEI</sequence>
<keyword evidence="5" id="KW-0256">Endoplasmic reticulum</keyword>
<comment type="similarity">
    <text evidence="3 10">Belongs to the cytochrome P450 family.</text>
</comment>
<dbReference type="InterPro" id="IPR036396">
    <property type="entry name" value="Cyt_P450_sf"/>
</dbReference>
<keyword evidence="12" id="KW-1185">Reference proteome</keyword>
<proteinExistence type="inferred from homology"/>
<dbReference type="Proteomes" id="UP000807504">
    <property type="component" value="Unassembled WGS sequence"/>
</dbReference>
<reference evidence="11" key="1">
    <citation type="journal article" date="2020" name="bioRxiv">
        <title>Chromosome-level reference genome of the European wasp spider Argiope bruennichi: a resource for studies on range expansion and evolutionary adaptation.</title>
        <authorList>
            <person name="Sheffer M.M."/>
            <person name="Hoppe A."/>
            <person name="Krehenwinkel H."/>
            <person name="Uhl G."/>
            <person name="Kuss A.W."/>
            <person name="Jensen L."/>
            <person name="Jensen C."/>
            <person name="Gillespie R.G."/>
            <person name="Hoff K.J."/>
            <person name="Prost S."/>
        </authorList>
    </citation>
    <scope>NUCLEOTIDE SEQUENCE</scope>
</reference>
<dbReference type="PANTHER" id="PTHR24291:SF189">
    <property type="entry name" value="CYTOCHROME P450 4C3-RELATED"/>
    <property type="match status" value="1"/>
</dbReference>
<dbReference type="GO" id="GO:0004497">
    <property type="term" value="F:monooxygenase activity"/>
    <property type="evidence" value="ECO:0007669"/>
    <property type="project" value="UniProtKB-KW"/>
</dbReference>
<keyword evidence="4 9" id="KW-0349">Heme</keyword>
<accession>A0A8T0G3Y9</accession>
<evidence type="ECO:0000256" key="10">
    <source>
        <dbReference type="RuleBase" id="RU000461"/>
    </source>
</evidence>
<dbReference type="EMBL" id="JABXBU010000001">
    <property type="protein sequence ID" value="KAF8797235.1"/>
    <property type="molecule type" value="Genomic_DNA"/>
</dbReference>
<keyword evidence="8" id="KW-0472">Membrane</keyword>
<evidence type="ECO:0000256" key="9">
    <source>
        <dbReference type="PIRSR" id="PIRSR602401-1"/>
    </source>
</evidence>